<comment type="cofactor">
    <cofactor evidence="13">
        <name>Mg(2+)</name>
        <dbReference type="ChEBI" id="CHEBI:18420"/>
    </cofactor>
</comment>
<evidence type="ECO:0000256" key="1">
    <source>
        <dbReference type="ARBA" id="ARBA00008142"/>
    </source>
</evidence>
<dbReference type="SMART" id="SM00562">
    <property type="entry name" value="NDK"/>
    <property type="match status" value="1"/>
</dbReference>
<dbReference type="EMBL" id="DVLY01000065">
    <property type="protein sequence ID" value="HIT97751.1"/>
    <property type="molecule type" value="Genomic_DNA"/>
</dbReference>
<dbReference type="InterPro" id="IPR034907">
    <property type="entry name" value="NDK-like_dom"/>
</dbReference>
<comment type="subunit">
    <text evidence="13">Homotetramer.</text>
</comment>
<comment type="subcellular location">
    <subcellularLocation>
        <location evidence="13">Cytoplasm</location>
    </subcellularLocation>
</comment>
<sequence>MAKLERTLTMIKPDAVRNGHLGVIIDKITSAGFKIIALKMTQLSRRDAGLFYSEHEGKPFFHELVEYMVSGPIVVAIVEKENCIRDYRAFIGATDPKKAAPGTIRALYGKDISENAIHASDSPESSERECKFHFAAREIYDDARQGAF</sequence>
<keyword evidence="6 13" id="KW-0808">Transferase</keyword>
<keyword evidence="11 13" id="KW-0460">Magnesium</keyword>
<keyword evidence="9 13" id="KW-0418">Kinase</keyword>
<evidence type="ECO:0000256" key="13">
    <source>
        <dbReference type="HAMAP-Rule" id="MF_00451"/>
    </source>
</evidence>
<dbReference type="InterPro" id="IPR001564">
    <property type="entry name" value="Nucleoside_diP_kinase"/>
</dbReference>
<feature type="domain" description="Nucleoside diphosphate kinase-like" evidence="17">
    <location>
        <begin position="4"/>
        <end position="141"/>
    </location>
</feature>
<reference evidence="18" key="2">
    <citation type="journal article" date="2021" name="PeerJ">
        <title>Extensive microbial diversity within the chicken gut microbiome revealed by metagenomics and culture.</title>
        <authorList>
            <person name="Gilroy R."/>
            <person name="Ravi A."/>
            <person name="Getino M."/>
            <person name="Pursley I."/>
            <person name="Horton D.L."/>
            <person name="Alikhan N.F."/>
            <person name="Baker D."/>
            <person name="Gharbi K."/>
            <person name="Hall N."/>
            <person name="Watson M."/>
            <person name="Adriaenssens E.M."/>
            <person name="Foster-Nyarko E."/>
            <person name="Jarju S."/>
            <person name="Secka A."/>
            <person name="Antonio M."/>
            <person name="Oren A."/>
            <person name="Chaudhuri R.R."/>
            <person name="La Ragione R."/>
            <person name="Hildebrand F."/>
            <person name="Pallen M.J."/>
        </authorList>
    </citation>
    <scope>NUCLEOTIDE SEQUENCE</scope>
    <source>
        <strain evidence="18">1383</strain>
    </source>
</reference>
<evidence type="ECO:0000256" key="9">
    <source>
        <dbReference type="ARBA" id="ARBA00022777"/>
    </source>
</evidence>
<protein>
    <recommendedName>
        <fullName evidence="3 13">Nucleoside diphosphate kinase</fullName>
        <shortName evidence="13">NDK</shortName>
        <shortName evidence="13">NDP kinase</shortName>
        <ecNumber evidence="2 13">2.7.4.6</ecNumber>
    </recommendedName>
    <alternativeName>
        <fullName evidence="13">Nucleoside-2-P kinase</fullName>
    </alternativeName>
</protein>
<dbReference type="PRINTS" id="PR01243">
    <property type="entry name" value="NUCDPKINASE"/>
</dbReference>
<evidence type="ECO:0000256" key="16">
    <source>
        <dbReference type="RuleBase" id="RU004013"/>
    </source>
</evidence>
<evidence type="ECO:0000256" key="6">
    <source>
        <dbReference type="ARBA" id="ARBA00022679"/>
    </source>
</evidence>
<dbReference type="GO" id="GO:0006183">
    <property type="term" value="P:GTP biosynthetic process"/>
    <property type="evidence" value="ECO:0007669"/>
    <property type="project" value="UniProtKB-UniRule"/>
</dbReference>
<feature type="binding site" evidence="13 14">
    <location>
        <position position="88"/>
    </location>
    <ligand>
        <name>ATP</name>
        <dbReference type="ChEBI" id="CHEBI:30616"/>
    </ligand>
</feature>
<dbReference type="Pfam" id="PF00334">
    <property type="entry name" value="NDK"/>
    <property type="match status" value="1"/>
</dbReference>
<dbReference type="GO" id="GO:0004550">
    <property type="term" value="F:nucleoside diphosphate kinase activity"/>
    <property type="evidence" value="ECO:0007669"/>
    <property type="project" value="UniProtKB-UniRule"/>
</dbReference>
<comment type="similarity">
    <text evidence="1 13 14 15">Belongs to the NDK family.</text>
</comment>
<comment type="function">
    <text evidence="13">Major role in the synthesis of nucleoside triphosphates other than ATP. The ATP gamma phosphate is transferred to the NDP beta phosphate via a ping-pong mechanism, using a phosphorylated active-site intermediate.</text>
</comment>
<feature type="active site" description="Pros-phosphohistidine intermediate" evidence="13 14">
    <location>
        <position position="118"/>
    </location>
</feature>
<dbReference type="AlphaFoldDB" id="A0A9D1H964"/>
<evidence type="ECO:0000256" key="4">
    <source>
        <dbReference type="ARBA" id="ARBA00022490"/>
    </source>
</evidence>
<feature type="binding site" evidence="13 14">
    <location>
        <position position="105"/>
    </location>
    <ligand>
        <name>ATP</name>
        <dbReference type="ChEBI" id="CHEBI:30616"/>
    </ligand>
</feature>
<dbReference type="NCBIfam" id="NF001908">
    <property type="entry name" value="PRK00668.1"/>
    <property type="match status" value="1"/>
</dbReference>
<evidence type="ECO:0000256" key="11">
    <source>
        <dbReference type="ARBA" id="ARBA00022842"/>
    </source>
</evidence>
<comment type="caution">
    <text evidence="18">The sequence shown here is derived from an EMBL/GenBank/DDBJ whole genome shotgun (WGS) entry which is preliminary data.</text>
</comment>
<dbReference type="PROSITE" id="PS51374">
    <property type="entry name" value="NDPK_LIKE"/>
    <property type="match status" value="1"/>
</dbReference>
<dbReference type="Gene3D" id="3.30.70.141">
    <property type="entry name" value="Nucleoside diphosphate kinase-like domain"/>
    <property type="match status" value="1"/>
</dbReference>
<reference evidence="18" key="1">
    <citation type="submission" date="2020-10" db="EMBL/GenBank/DDBJ databases">
        <authorList>
            <person name="Gilroy R."/>
        </authorList>
    </citation>
    <scope>NUCLEOTIDE SEQUENCE</scope>
    <source>
        <strain evidence="18">1383</strain>
    </source>
</reference>
<feature type="binding site" evidence="13 14">
    <location>
        <position position="94"/>
    </location>
    <ligand>
        <name>ATP</name>
        <dbReference type="ChEBI" id="CHEBI:30616"/>
    </ligand>
</feature>
<dbReference type="InterPro" id="IPR036850">
    <property type="entry name" value="NDK-like_dom_sf"/>
</dbReference>
<evidence type="ECO:0000256" key="14">
    <source>
        <dbReference type="PROSITE-ProRule" id="PRU00706"/>
    </source>
</evidence>
<dbReference type="CDD" id="cd04413">
    <property type="entry name" value="NDPk_I"/>
    <property type="match status" value="1"/>
</dbReference>
<proteinExistence type="inferred from homology"/>
<keyword evidence="5 13" id="KW-0597">Phosphoprotein</keyword>
<dbReference type="FunFam" id="3.30.70.141:FF:000003">
    <property type="entry name" value="Nucleoside diphosphate kinase"/>
    <property type="match status" value="1"/>
</dbReference>
<evidence type="ECO:0000313" key="18">
    <source>
        <dbReference type="EMBL" id="HIT97751.1"/>
    </source>
</evidence>
<dbReference type="PANTHER" id="PTHR46161">
    <property type="entry name" value="NUCLEOSIDE DIPHOSPHATE KINASE"/>
    <property type="match status" value="1"/>
</dbReference>
<dbReference type="GO" id="GO:0046872">
    <property type="term" value="F:metal ion binding"/>
    <property type="evidence" value="ECO:0007669"/>
    <property type="project" value="UniProtKB-KW"/>
</dbReference>
<feature type="binding site" evidence="13 14">
    <location>
        <position position="60"/>
    </location>
    <ligand>
        <name>ATP</name>
        <dbReference type="ChEBI" id="CHEBI:30616"/>
    </ligand>
</feature>
<dbReference type="SUPFAM" id="SSF54919">
    <property type="entry name" value="Nucleoside diphosphate kinase, NDK"/>
    <property type="match status" value="1"/>
</dbReference>
<dbReference type="GO" id="GO:0006241">
    <property type="term" value="P:CTP biosynthetic process"/>
    <property type="evidence" value="ECO:0007669"/>
    <property type="project" value="UniProtKB-UniRule"/>
</dbReference>
<dbReference type="Proteomes" id="UP000824161">
    <property type="component" value="Unassembled WGS sequence"/>
</dbReference>
<evidence type="ECO:0000256" key="3">
    <source>
        <dbReference type="ARBA" id="ARBA00017632"/>
    </source>
</evidence>
<accession>A0A9D1H964</accession>
<keyword evidence="4 13" id="KW-0963">Cytoplasm</keyword>
<dbReference type="HAMAP" id="MF_00451">
    <property type="entry name" value="NDP_kinase"/>
    <property type="match status" value="1"/>
</dbReference>
<organism evidence="18 19">
    <name type="scientific">Candidatus Merdimorpha stercoravium</name>
    <dbReference type="NCBI Taxonomy" id="2840863"/>
    <lineage>
        <taxon>Bacteria</taxon>
        <taxon>Pseudomonadati</taxon>
        <taxon>Bacteroidota</taxon>
        <taxon>Flavobacteriia</taxon>
        <taxon>Flavobacteriales</taxon>
        <taxon>Candidatus Merdimorpha</taxon>
    </lineage>
</organism>
<evidence type="ECO:0000256" key="5">
    <source>
        <dbReference type="ARBA" id="ARBA00022553"/>
    </source>
</evidence>
<evidence type="ECO:0000256" key="10">
    <source>
        <dbReference type="ARBA" id="ARBA00022840"/>
    </source>
</evidence>
<keyword evidence="8 13" id="KW-0547">Nucleotide-binding</keyword>
<dbReference type="PROSITE" id="PS00469">
    <property type="entry name" value="NDPK"/>
    <property type="match status" value="1"/>
</dbReference>
<feature type="binding site" evidence="13 14">
    <location>
        <position position="12"/>
    </location>
    <ligand>
        <name>ATP</name>
        <dbReference type="ChEBI" id="CHEBI:30616"/>
    </ligand>
</feature>
<feature type="binding site" evidence="13 14">
    <location>
        <position position="115"/>
    </location>
    <ligand>
        <name>ATP</name>
        <dbReference type="ChEBI" id="CHEBI:30616"/>
    </ligand>
</feature>
<dbReference type="GO" id="GO:0005524">
    <property type="term" value="F:ATP binding"/>
    <property type="evidence" value="ECO:0007669"/>
    <property type="project" value="UniProtKB-UniRule"/>
</dbReference>
<keyword evidence="7 13" id="KW-0479">Metal-binding</keyword>
<keyword evidence="12 13" id="KW-0546">Nucleotide metabolism</keyword>
<dbReference type="InterPro" id="IPR023005">
    <property type="entry name" value="Nucleoside_diP_kinase_AS"/>
</dbReference>
<name>A0A9D1H964_9FLAO</name>
<evidence type="ECO:0000256" key="7">
    <source>
        <dbReference type="ARBA" id="ARBA00022723"/>
    </source>
</evidence>
<comment type="catalytic activity">
    <reaction evidence="13">
        <text>a ribonucleoside 5'-diphosphate + ATP = a ribonucleoside 5'-triphosphate + ADP</text>
        <dbReference type="Rhea" id="RHEA:18113"/>
        <dbReference type="ChEBI" id="CHEBI:30616"/>
        <dbReference type="ChEBI" id="CHEBI:57930"/>
        <dbReference type="ChEBI" id="CHEBI:61557"/>
        <dbReference type="ChEBI" id="CHEBI:456216"/>
        <dbReference type="EC" id="2.7.4.6"/>
    </reaction>
</comment>
<evidence type="ECO:0000256" key="2">
    <source>
        <dbReference type="ARBA" id="ARBA00012966"/>
    </source>
</evidence>
<dbReference type="EC" id="2.7.4.6" evidence="2 13"/>
<keyword evidence="10 13" id="KW-0067">ATP-binding</keyword>
<dbReference type="GO" id="GO:0005737">
    <property type="term" value="C:cytoplasm"/>
    <property type="evidence" value="ECO:0007669"/>
    <property type="project" value="UniProtKB-SubCell"/>
</dbReference>
<dbReference type="PANTHER" id="PTHR46161:SF3">
    <property type="entry name" value="NUCLEOSIDE DIPHOSPHATE KINASE DDB_G0292928-RELATED"/>
    <property type="match status" value="1"/>
</dbReference>
<comment type="catalytic activity">
    <reaction evidence="13 16">
        <text>a 2'-deoxyribonucleoside 5'-diphosphate + ATP = a 2'-deoxyribonucleoside 5'-triphosphate + ADP</text>
        <dbReference type="Rhea" id="RHEA:44640"/>
        <dbReference type="ChEBI" id="CHEBI:30616"/>
        <dbReference type="ChEBI" id="CHEBI:61560"/>
        <dbReference type="ChEBI" id="CHEBI:73316"/>
        <dbReference type="ChEBI" id="CHEBI:456216"/>
        <dbReference type="EC" id="2.7.4.6"/>
    </reaction>
</comment>
<evidence type="ECO:0000256" key="15">
    <source>
        <dbReference type="RuleBase" id="RU004011"/>
    </source>
</evidence>
<evidence type="ECO:0000256" key="8">
    <source>
        <dbReference type="ARBA" id="ARBA00022741"/>
    </source>
</evidence>
<evidence type="ECO:0000313" key="19">
    <source>
        <dbReference type="Proteomes" id="UP000824161"/>
    </source>
</evidence>
<gene>
    <name evidence="13 18" type="primary">ndk</name>
    <name evidence="18" type="ORF">IAC44_02835</name>
</gene>
<evidence type="ECO:0000259" key="17">
    <source>
        <dbReference type="SMART" id="SM00562"/>
    </source>
</evidence>
<evidence type="ECO:0000256" key="12">
    <source>
        <dbReference type="ARBA" id="ARBA00023080"/>
    </source>
</evidence>
<dbReference type="GO" id="GO:0006228">
    <property type="term" value="P:UTP biosynthetic process"/>
    <property type="evidence" value="ECO:0007669"/>
    <property type="project" value="UniProtKB-UniRule"/>
</dbReference>